<dbReference type="InterPro" id="IPR036249">
    <property type="entry name" value="Thioredoxin-like_sf"/>
</dbReference>
<dbReference type="Proteomes" id="UP000636479">
    <property type="component" value="Unassembled WGS sequence"/>
</dbReference>
<dbReference type="GO" id="GO:0005739">
    <property type="term" value="C:mitochondrion"/>
    <property type="evidence" value="ECO:0007669"/>
    <property type="project" value="UniProtKB-SubCell"/>
</dbReference>
<dbReference type="RefSeq" id="XP_037213698.1">
    <property type="nucleotide sequence ID" value="XM_037370142.1"/>
</dbReference>
<dbReference type="Pfam" id="PF07955">
    <property type="entry name" value="DUF1687"/>
    <property type="match status" value="1"/>
</dbReference>
<comment type="caution">
    <text evidence="7">The sequence shown here is derived from an EMBL/GenBank/DDBJ whole genome shotgun (WGS) entry which is preliminary data.</text>
</comment>
<dbReference type="AlphaFoldDB" id="A0A8H6RZ34"/>
<evidence type="ECO:0000313" key="8">
    <source>
        <dbReference type="Proteomes" id="UP000636479"/>
    </source>
</evidence>
<evidence type="ECO:0000256" key="2">
    <source>
        <dbReference type="ARBA" id="ARBA00004173"/>
    </source>
</evidence>
<keyword evidence="5" id="KW-0560">Oxidoreductase</keyword>
<evidence type="ECO:0000256" key="6">
    <source>
        <dbReference type="ARBA" id="ARBA00023128"/>
    </source>
</evidence>
<dbReference type="InterPro" id="IPR012882">
    <property type="entry name" value="Fmp46"/>
</dbReference>
<comment type="similarity">
    <text evidence="3">Belongs to the FMP46 family.</text>
</comment>
<comment type="subcellular location">
    <subcellularLocation>
        <location evidence="2">Mitochondrion</location>
    </subcellularLocation>
</comment>
<evidence type="ECO:0000256" key="5">
    <source>
        <dbReference type="ARBA" id="ARBA00023002"/>
    </source>
</evidence>
<evidence type="ECO:0000313" key="7">
    <source>
        <dbReference type="EMBL" id="KAF7289969.1"/>
    </source>
</evidence>
<dbReference type="GeneID" id="59352658"/>
<dbReference type="Gene3D" id="3.40.30.10">
    <property type="entry name" value="Glutaredoxin"/>
    <property type="match status" value="1"/>
</dbReference>
<dbReference type="PANTHER" id="PTHR28071">
    <property type="entry name" value="REDOX PROTEIN FMP46, MITOCHONDRIAL-RELATED"/>
    <property type="match status" value="1"/>
</dbReference>
<evidence type="ECO:0000256" key="1">
    <source>
        <dbReference type="ARBA" id="ARBA00002963"/>
    </source>
</evidence>
<dbReference type="EMBL" id="JACAZF010000016">
    <property type="protein sequence ID" value="KAF7289969.1"/>
    <property type="molecule type" value="Genomic_DNA"/>
</dbReference>
<accession>A0A8H6RZ34</accession>
<dbReference type="OrthoDB" id="59229at2759"/>
<organism evidence="7 8">
    <name type="scientific">Mycena indigotica</name>
    <dbReference type="NCBI Taxonomy" id="2126181"/>
    <lineage>
        <taxon>Eukaryota</taxon>
        <taxon>Fungi</taxon>
        <taxon>Dikarya</taxon>
        <taxon>Basidiomycota</taxon>
        <taxon>Agaricomycotina</taxon>
        <taxon>Agaricomycetes</taxon>
        <taxon>Agaricomycetidae</taxon>
        <taxon>Agaricales</taxon>
        <taxon>Marasmiineae</taxon>
        <taxon>Mycenaceae</taxon>
        <taxon>Mycena</taxon>
    </lineage>
</organism>
<keyword evidence="4" id="KW-0809">Transit peptide</keyword>
<reference evidence="7" key="1">
    <citation type="submission" date="2020-05" db="EMBL/GenBank/DDBJ databases">
        <title>Mycena genomes resolve the evolution of fungal bioluminescence.</title>
        <authorList>
            <person name="Tsai I.J."/>
        </authorList>
    </citation>
    <scope>NUCLEOTIDE SEQUENCE</scope>
    <source>
        <strain evidence="7">171206Taipei</strain>
    </source>
</reference>
<evidence type="ECO:0000256" key="3">
    <source>
        <dbReference type="ARBA" id="ARBA00009734"/>
    </source>
</evidence>
<dbReference type="SUPFAM" id="SSF52833">
    <property type="entry name" value="Thioredoxin-like"/>
    <property type="match status" value="1"/>
</dbReference>
<keyword evidence="8" id="KW-1185">Reference proteome</keyword>
<protein>
    <submittedName>
        <fullName evidence="7">DUF1687-domain-containing protein</fullName>
    </submittedName>
</protein>
<sequence>MFSGWTRTLHEISIFHNPTSPSSLKALDTLRSALSSPYPPKLGSAPLNFDLEVIEAAPTADQLKTILSFLPSKSNSTPSAASVFLSAGSSDSASLDSIAKLGRDEPSAFKWPVVVDWNAGRAVVGDGAGVIEILDQLRKKDNEK</sequence>
<dbReference type="PANTHER" id="PTHR28071:SF1">
    <property type="entry name" value="REDOX PROTEIN FMP46, MITOCHONDRIAL-RELATED"/>
    <property type="match status" value="1"/>
</dbReference>
<dbReference type="GO" id="GO:0016491">
    <property type="term" value="F:oxidoreductase activity"/>
    <property type="evidence" value="ECO:0007669"/>
    <property type="project" value="UniProtKB-KW"/>
</dbReference>
<evidence type="ECO:0000256" key="4">
    <source>
        <dbReference type="ARBA" id="ARBA00022946"/>
    </source>
</evidence>
<comment type="function">
    <text evidence="1">Putative mitochondrial redox protein which could be involved in the reduction of small toxic molecules.</text>
</comment>
<name>A0A8H6RZ34_9AGAR</name>
<gene>
    <name evidence="7" type="ORF">MIND_01372200</name>
</gene>
<keyword evidence="6" id="KW-0496">Mitochondrion</keyword>
<proteinExistence type="inferred from homology"/>